<dbReference type="Gene3D" id="3.30.565.10">
    <property type="entry name" value="Histidine kinase-like ATPase, C-terminal domain"/>
    <property type="match status" value="1"/>
</dbReference>
<dbReference type="EMBL" id="CP016024">
    <property type="protein sequence ID" value="ANJ76481.1"/>
    <property type="molecule type" value="Genomic_DNA"/>
</dbReference>
<geneLocation type="plasmid" evidence="2">
    <name>pri-1</name>
</geneLocation>
<reference evidence="2" key="1">
    <citation type="submission" date="2016-06" db="EMBL/GenBank/DDBJ databases">
        <authorList>
            <person name="Xu Y."/>
            <person name="Nagy A."/>
            <person name="Yan X."/>
            <person name="Kim S.W."/>
            <person name="Haley B."/>
            <person name="Liu N.T."/>
            <person name="Nou X."/>
        </authorList>
    </citation>
    <scope>NUCLEOTIDE SEQUENCE [LARGE SCALE GENOMIC DNA]</scope>
    <source>
        <strain evidence="2">ATCC 49129</strain>
        <plasmid evidence="2">pri-1</plasmid>
    </source>
</reference>
<dbReference type="SUPFAM" id="SSF55874">
    <property type="entry name" value="ATPase domain of HSP90 chaperone/DNA topoisomerase II/histidine kinase"/>
    <property type="match status" value="1"/>
</dbReference>
<dbReference type="Proteomes" id="UP000078572">
    <property type="component" value="Plasmid pRI-1"/>
</dbReference>
<protein>
    <recommendedName>
        <fullName evidence="3">ATP-binding protein</fullName>
    </recommendedName>
</protein>
<dbReference type="InterPro" id="IPR036890">
    <property type="entry name" value="HATPase_C_sf"/>
</dbReference>
<evidence type="ECO:0000313" key="1">
    <source>
        <dbReference type="EMBL" id="ANJ76481.1"/>
    </source>
</evidence>
<sequence length="542" mass="59825">MSSSSVRIAVNQGNLVKNLKFAFSNFSTFLAELIQNSRRAGASMVDIRLEGKSLTVIDDGQGVQDFQKLFTIAESGWDAQTQSLENPFGMGFTSALFACEVLKVESCGQRLEARTLDLLEMRDFSLQAGEVASGTRLTLSNLTFDENRIGSALREIARGYPIPIFFNGEELERPDAQDAQTFVATPVGAVSIRDLKGFGFGRRTAVYLQGIRVLGSHSSRPDAIVHLDSARYKAKLPDRNCLIDAEDKAKEIEAQVSAVAYSMLAELQGKMDPVEFANAYWRVASKCAPDLLRELPVVPASEVDILDDLRCFADWHSPYAHRGANAQPLKRSDFEKGVVRVVRGSGSVDLEEDLLSAVKRAYVMKMEAFIVRGEVPKGHWLMNAPLIDDLEVSFEIVSPGATAGSDHETHSFDIQVCDGVLIKGPWGDVKVADHEIAIGHGEKSLESVTVYSPPSASKGEGVLQFNAFSDDDRYDEQYERECLAKYSRWIKQARNVKPQDLLTDLLSDVWVDTDSVRNTRFVLEVNAHGRLNIVEQLPAVVA</sequence>
<keyword evidence="2" id="KW-1185">Reference proteome</keyword>
<evidence type="ECO:0000313" key="2">
    <source>
        <dbReference type="Proteomes" id="UP000078572"/>
    </source>
</evidence>
<dbReference type="RefSeq" id="WP_024979587.1">
    <property type="nucleotide sequence ID" value="NZ_CP016024.1"/>
</dbReference>
<gene>
    <name evidence="1" type="ORF">A9Y76_28235</name>
</gene>
<organism evidence="1 2">
    <name type="scientific">Ralstonia insidiosa</name>
    <dbReference type="NCBI Taxonomy" id="190721"/>
    <lineage>
        <taxon>Bacteria</taxon>
        <taxon>Pseudomonadati</taxon>
        <taxon>Pseudomonadota</taxon>
        <taxon>Betaproteobacteria</taxon>
        <taxon>Burkholderiales</taxon>
        <taxon>Burkholderiaceae</taxon>
        <taxon>Ralstonia</taxon>
    </lineage>
</organism>
<dbReference type="GeneID" id="61529921"/>
<dbReference type="Pfam" id="PF13589">
    <property type="entry name" value="HATPase_c_3"/>
    <property type="match status" value="1"/>
</dbReference>
<dbReference type="OrthoDB" id="8802554at2"/>
<accession>A0A192A886</accession>
<dbReference type="AlphaFoldDB" id="A0A192A886"/>
<name>A0A192A886_9RALS</name>
<proteinExistence type="predicted"/>
<evidence type="ECO:0008006" key="3">
    <source>
        <dbReference type="Google" id="ProtNLM"/>
    </source>
</evidence>
<keyword evidence="1" id="KW-0614">Plasmid</keyword>